<dbReference type="InterPro" id="IPR036661">
    <property type="entry name" value="Luciferase-like_sf"/>
</dbReference>
<dbReference type="InterPro" id="IPR019945">
    <property type="entry name" value="F420_G6P_DH-rel"/>
</dbReference>
<dbReference type="GeneID" id="10669773"/>
<dbReference type="STRING" id="868131.MSWAN_2248"/>
<dbReference type="KEGG" id="mew:MSWAN_2248"/>
<gene>
    <name evidence="3" type="ordered locus">MSWAN_2248</name>
</gene>
<dbReference type="CDD" id="cd01097">
    <property type="entry name" value="Tetrahydromethanopterin_reductase"/>
    <property type="match status" value="1"/>
</dbReference>
<dbReference type="EMBL" id="CP002772">
    <property type="protein sequence ID" value="AEG19256.1"/>
    <property type="molecule type" value="Genomic_DNA"/>
</dbReference>
<dbReference type="Gene3D" id="3.20.20.30">
    <property type="entry name" value="Luciferase-like domain"/>
    <property type="match status" value="1"/>
</dbReference>
<evidence type="ECO:0000313" key="3">
    <source>
        <dbReference type="EMBL" id="AEG19256.1"/>
    </source>
</evidence>
<dbReference type="AlphaFoldDB" id="F6D4L6"/>
<proteinExistence type="predicted"/>
<dbReference type="GO" id="GO:0016705">
    <property type="term" value="F:oxidoreductase activity, acting on paired donors, with incorporation or reduction of molecular oxygen"/>
    <property type="evidence" value="ECO:0007669"/>
    <property type="project" value="InterPro"/>
</dbReference>
<reference evidence="3 4" key="1">
    <citation type="journal article" date="2014" name="Int. J. Syst. Evol. Microbiol.">
        <title>Methanobacterium paludis sp. nov. and a novel strain of Methanobacterium lacus isolated from northern peatlands.</title>
        <authorList>
            <person name="Cadillo-Quiroz H."/>
            <person name="Brauer S.L."/>
            <person name="Goodson N."/>
            <person name="Yavitt J.B."/>
            <person name="Zinder S.H."/>
        </authorList>
    </citation>
    <scope>NUCLEOTIDE SEQUENCE [LARGE SCALE GENOMIC DNA]</scope>
    <source>
        <strain evidence="4">DSM 25820 / JCM 18151 / SWAN1</strain>
    </source>
</reference>
<dbReference type="OrthoDB" id="7684at2157"/>
<evidence type="ECO:0000256" key="1">
    <source>
        <dbReference type="ARBA" id="ARBA00023002"/>
    </source>
</evidence>
<dbReference type="HOGENOM" id="CLU_027853_4_0_2"/>
<keyword evidence="1" id="KW-0560">Oxidoreductase</keyword>
<dbReference type="Pfam" id="PF00296">
    <property type="entry name" value="Bac_luciferase"/>
    <property type="match status" value="1"/>
</dbReference>
<evidence type="ECO:0000313" key="4">
    <source>
        <dbReference type="Proteomes" id="UP000009231"/>
    </source>
</evidence>
<dbReference type="PANTHER" id="PTHR43244">
    <property type="match status" value="1"/>
</dbReference>
<dbReference type="InterPro" id="IPR050564">
    <property type="entry name" value="F420-G6PD/mer"/>
</dbReference>
<sequence length="318" mass="35346">MVEIGFKLASEVFGPLELVHYAELAEKAGFDFASISDHYHPWISSQGNSPFVWSTLGAISQVTEDLGLMTGVTCPTIRQHPALVAQAVATITSMMPGRFIFGVGSGENLNEHIYGDHWPPAPIRIDMLTEAVDVIRTLWQGGMQDYEGYYYHVENAQIYTLPEELPPIYMAADGPIAATAAGNNGDGLIVSGGKKELLDIFKKTGGKDKPSYSEISISWAETEKKAMDLVYKYWPLMVIKGSLSWDIPTQTHFEELVKNARKEDIPGRMPCGPDPQVHIDKIKKNIDAGFDRICIQQIGNNQEEFIEFCKEEVLPEVH</sequence>
<dbReference type="SUPFAM" id="SSF51679">
    <property type="entry name" value="Bacterial luciferase-like"/>
    <property type="match status" value="1"/>
</dbReference>
<name>F6D4L6_METPW</name>
<evidence type="ECO:0000259" key="2">
    <source>
        <dbReference type="Pfam" id="PF00296"/>
    </source>
</evidence>
<dbReference type="NCBIfam" id="TIGR03557">
    <property type="entry name" value="F420_G6P_family"/>
    <property type="match status" value="1"/>
</dbReference>
<dbReference type="PANTHER" id="PTHR43244:SF1">
    <property type="entry name" value="5,10-METHYLENETETRAHYDROMETHANOPTERIN REDUCTASE"/>
    <property type="match status" value="1"/>
</dbReference>
<dbReference type="Proteomes" id="UP000009231">
    <property type="component" value="Chromosome"/>
</dbReference>
<dbReference type="RefSeq" id="WP_013826755.1">
    <property type="nucleotide sequence ID" value="NC_015574.1"/>
</dbReference>
<keyword evidence="4" id="KW-1185">Reference proteome</keyword>
<dbReference type="eggNOG" id="arCOG02410">
    <property type="taxonomic scope" value="Archaea"/>
</dbReference>
<dbReference type="InterPro" id="IPR011251">
    <property type="entry name" value="Luciferase-like_dom"/>
</dbReference>
<feature type="domain" description="Luciferase-like" evidence="2">
    <location>
        <begin position="14"/>
        <end position="237"/>
    </location>
</feature>
<accession>F6D4L6</accession>
<organism evidence="3 4">
    <name type="scientific">Methanobacterium paludis (strain DSM 25820 / JCM 18151 / SWAN1)</name>
    <dbReference type="NCBI Taxonomy" id="868131"/>
    <lineage>
        <taxon>Archaea</taxon>
        <taxon>Methanobacteriati</taxon>
        <taxon>Methanobacteriota</taxon>
        <taxon>Methanomada group</taxon>
        <taxon>Methanobacteria</taxon>
        <taxon>Methanobacteriales</taxon>
        <taxon>Methanobacteriaceae</taxon>
        <taxon>Methanobacterium</taxon>
    </lineage>
</organism>
<protein>
    <submittedName>
        <fullName evidence="3">F420-dependent oxidoreductase, G6PDH family</fullName>
    </submittedName>
</protein>